<evidence type="ECO:0000313" key="1">
    <source>
        <dbReference type="EMBL" id="WEU40822.1"/>
    </source>
</evidence>
<protein>
    <submittedName>
        <fullName evidence="1">DUF371 domain-containing protein</fullName>
    </submittedName>
</protein>
<reference evidence="1" key="2">
    <citation type="journal article" date="2022" name="Nat. Microbiol.">
        <title>A closed Candidatus Odinarchaeum chromosome exposes Asgard archaeal viruses.</title>
        <authorList>
            <person name="Tamarit D."/>
            <person name="Caceres E.F."/>
            <person name="Krupovic M."/>
            <person name="Nijland R."/>
            <person name="Eme L."/>
            <person name="Robinson N.P."/>
            <person name="Ettema T.J.G."/>
        </authorList>
    </citation>
    <scope>NUCLEOTIDE SEQUENCE</scope>
    <source>
        <strain evidence="1">LCB_4</strain>
    </source>
</reference>
<dbReference type="Proteomes" id="UP000186851">
    <property type="component" value="Chromosome"/>
</dbReference>
<dbReference type="InterPro" id="IPR007171">
    <property type="entry name" value="DUF371"/>
</dbReference>
<dbReference type="Pfam" id="PF04027">
    <property type="entry name" value="DUF371"/>
    <property type="match status" value="1"/>
</dbReference>
<dbReference type="Gene3D" id="2.60.120.630">
    <property type="entry name" value="mth639 domain like"/>
    <property type="match status" value="1"/>
</dbReference>
<dbReference type="PANTHER" id="PTHR40696">
    <property type="entry name" value="DUF371 FAMILY PROTEIN"/>
    <property type="match status" value="1"/>
</dbReference>
<proteinExistence type="predicted"/>
<organism evidence="1 2">
    <name type="scientific">Odinarchaeota yellowstonii (strain LCB_4)</name>
    <dbReference type="NCBI Taxonomy" id="1841599"/>
    <lineage>
        <taxon>Archaea</taxon>
        <taxon>Promethearchaeati</taxon>
        <taxon>Candidatus Odinarchaeota</taxon>
        <taxon>Candidatus Odinarchaeia</taxon>
        <taxon>Candidatus Odinarchaeales</taxon>
        <taxon>Candidatus Odinarchaeaceae</taxon>
        <taxon>Candidatus Odinarchaeum</taxon>
    </lineage>
</organism>
<gene>
    <name evidence="1" type="ORF">OdinLCB4_002585</name>
</gene>
<reference evidence="1" key="1">
    <citation type="journal article" date="2017" name="Nature">
        <title>Asgard archaea illuminate the origin of eukaryotic cellular complexity.</title>
        <authorList>
            <person name="Zaremba-Niedzwiedzka K."/>
            <person name="Caceres E.F."/>
            <person name="Saw J.H."/>
            <person name="Backstrom D."/>
            <person name="Juzokaite L."/>
            <person name="Vancaester E."/>
            <person name="Seitz K.W."/>
            <person name="Anantharaman K."/>
            <person name="Starnawski P."/>
            <person name="Kjeldsen K.U."/>
            <person name="Scott M.B."/>
            <person name="Nunoura T."/>
            <person name="Banfield J.F."/>
            <person name="Schramm A."/>
            <person name="Baker B.J."/>
            <person name="Spang A."/>
            <person name="Ettema T.J.G."/>
        </authorList>
    </citation>
    <scope>NUCLEOTIDE SEQUENCE</scope>
    <source>
        <strain evidence="1">LCB_4</strain>
    </source>
</reference>
<dbReference type="InterPro" id="IPR023131">
    <property type="entry name" value="Mth639-like_dom_sf"/>
</dbReference>
<name>A0AAF0D348_ODILC</name>
<dbReference type="EMBL" id="CP091871">
    <property type="protein sequence ID" value="WEU40822.1"/>
    <property type="molecule type" value="Genomic_DNA"/>
</dbReference>
<dbReference type="AlphaFoldDB" id="A0AAF0D348"/>
<evidence type="ECO:0000313" key="2">
    <source>
        <dbReference type="Proteomes" id="UP000186851"/>
    </source>
</evidence>
<dbReference type="PANTHER" id="PTHR40696:SF1">
    <property type="entry name" value="DUF371 DOMAIN-CONTAINING PROTEIN"/>
    <property type="match status" value="1"/>
</dbReference>
<accession>A0AAF0D348</accession>
<sequence>MLTERLFAKGHYNITAKHETTLEFTKDEHISKRATCIIGVGASRSLLEFSDKFKQAIRRDGALVKITVKAGSLVEVLEGFGSSKLTLTHPTDIVCRKSLYTCNRTIMIGCNKAAVDLSPEFKKLLKDPNTVLEIVIEVI</sequence>
<dbReference type="KEGG" id="oyw:OdinLCB4_002585"/>